<keyword evidence="3" id="KW-0648">Protein biosynthesis</keyword>
<evidence type="ECO:0000313" key="9">
    <source>
        <dbReference type="Proteomes" id="UP001154329"/>
    </source>
</evidence>
<dbReference type="Proteomes" id="UP001154329">
    <property type="component" value="Chromosome 2"/>
</dbReference>
<dbReference type="GO" id="GO:0005739">
    <property type="term" value="C:mitochondrion"/>
    <property type="evidence" value="ECO:0007669"/>
    <property type="project" value="TreeGrafter"/>
</dbReference>
<evidence type="ECO:0000256" key="3">
    <source>
        <dbReference type="ARBA" id="ARBA00022917"/>
    </source>
</evidence>
<dbReference type="Pfam" id="PF22042">
    <property type="entry name" value="EF-G_D2"/>
    <property type="match status" value="1"/>
</dbReference>
<evidence type="ECO:0000259" key="5">
    <source>
        <dbReference type="Pfam" id="PF00679"/>
    </source>
</evidence>
<keyword evidence="1" id="KW-0547">Nucleotide-binding</keyword>
<dbReference type="InterPro" id="IPR053905">
    <property type="entry name" value="EF-G-like_DII"/>
</dbReference>
<dbReference type="CDD" id="cd16262">
    <property type="entry name" value="EFG_III"/>
    <property type="match status" value="1"/>
</dbReference>
<dbReference type="SUPFAM" id="SSF54211">
    <property type="entry name" value="Ribosomal protein S5 domain 2-like"/>
    <property type="match status" value="1"/>
</dbReference>
<dbReference type="AlphaFoldDB" id="A0A9P0NHT8"/>
<dbReference type="Gene3D" id="3.30.70.240">
    <property type="match status" value="1"/>
</dbReference>
<evidence type="ECO:0000259" key="7">
    <source>
        <dbReference type="Pfam" id="PF22042"/>
    </source>
</evidence>
<dbReference type="PANTHER" id="PTHR43261">
    <property type="entry name" value="TRANSLATION ELONGATION FACTOR G-RELATED"/>
    <property type="match status" value="1"/>
</dbReference>
<dbReference type="InterPro" id="IPR014721">
    <property type="entry name" value="Ribsml_uS5_D2-typ_fold_subgr"/>
</dbReference>
<dbReference type="FunFam" id="3.30.70.870:FF:000001">
    <property type="entry name" value="Elongation factor G"/>
    <property type="match status" value="1"/>
</dbReference>
<evidence type="ECO:0008006" key="10">
    <source>
        <dbReference type="Google" id="ProtNLM"/>
    </source>
</evidence>
<dbReference type="Gene3D" id="3.30.70.870">
    <property type="entry name" value="Elongation Factor G (Translational Gtpase), domain 3"/>
    <property type="match status" value="1"/>
</dbReference>
<dbReference type="Gene3D" id="2.40.30.10">
    <property type="entry name" value="Translation factors"/>
    <property type="match status" value="1"/>
</dbReference>
<evidence type="ECO:0000313" key="8">
    <source>
        <dbReference type="EMBL" id="CAH1722316.1"/>
    </source>
</evidence>
<dbReference type="InterPro" id="IPR009022">
    <property type="entry name" value="EFG_III"/>
</dbReference>
<feature type="domain" description="Elongation factor G-like" evidence="7">
    <location>
        <begin position="81"/>
        <end position="162"/>
    </location>
</feature>
<dbReference type="GO" id="GO:0003924">
    <property type="term" value="F:GTPase activity"/>
    <property type="evidence" value="ECO:0007669"/>
    <property type="project" value="TreeGrafter"/>
</dbReference>
<feature type="domain" description="Elongation factor EFG" evidence="5">
    <location>
        <begin position="396"/>
        <end position="442"/>
    </location>
</feature>
<dbReference type="EMBL" id="OU899035">
    <property type="protein sequence ID" value="CAH1722316.1"/>
    <property type="molecule type" value="Genomic_DNA"/>
</dbReference>
<dbReference type="InterPro" id="IPR020568">
    <property type="entry name" value="Ribosomal_Su5_D2-typ_SF"/>
</dbReference>
<dbReference type="GO" id="GO:0032790">
    <property type="term" value="P:ribosome disassembly"/>
    <property type="evidence" value="ECO:0007669"/>
    <property type="project" value="TreeGrafter"/>
</dbReference>
<dbReference type="InterPro" id="IPR035647">
    <property type="entry name" value="EFG_III/V"/>
</dbReference>
<dbReference type="PANTHER" id="PTHR43261:SF1">
    <property type="entry name" value="RIBOSOME-RELEASING FACTOR 2, MITOCHONDRIAL"/>
    <property type="match status" value="1"/>
</dbReference>
<dbReference type="InterPro" id="IPR027417">
    <property type="entry name" value="P-loop_NTPase"/>
</dbReference>
<dbReference type="Gene3D" id="3.30.230.10">
    <property type="match status" value="1"/>
</dbReference>
<name>A0A9P0NHT8_APHGO</name>
<keyword evidence="2" id="KW-0251">Elongation factor</keyword>
<sequence>MDETIANIVLNSDNINCIDYDTLLSAIRRACISQKGVPLLCGSSYKNIGVQTLMDGIINYLPSPNDCITLDPFKFFGTSMSARAFKIVHEKQKGPVTFLRIYTGSLEKGQKLYNASQSKTENINRVMIAYADDYKEVNNIESGNIVAVTGLKNTVCGDLLSSSNNAVKSALKKLSKSKKMTEEESIEMLGVEMNIPDPVFFCSIEPPSQAYQLALDNALNQLHREDPSLRIQYDEETGQTILAGMGELHLEIIGERIKTEFKIDVDLSRPQISYKEGLVSEAKESHRHDLKIGSTTHSVYVVMSILKHETNKKMLSLDQSPDNASNTAAIYLNRLNIITSSAKAALAHGPKLGCPVINVRFVLHWLEVGKGTSDTVLSSAVNQCVQKLLKSANTILLEPIMNVEVVTDDDHSSAVLSDFGRRRGSIQDISTRSNYRVIHCIMYIILSIIYFPDLCYR</sequence>
<proteinExistence type="predicted"/>
<dbReference type="InterPro" id="IPR000640">
    <property type="entry name" value="EFG_V-like"/>
</dbReference>
<evidence type="ECO:0000259" key="6">
    <source>
        <dbReference type="Pfam" id="PF14492"/>
    </source>
</evidence>
<dbReference type="InterPro" id="IPR009000">
    <property type="entry name" value="Transl_B-barrel_sf"/>
</dbReference>
<dbReference type="Pfam" id="PF14492">
    <property type="entry name" value="EFG_III"/>
    <property type="match status" value="1"/>
</dbReference>
<feature type="domain" description="Elongation Factor G" evidence="6">
    <location>
        <begin position="195"/>
        <end position="268"/>
    </location>
</feature>
<dbReference type="Pfam" id="PF00679">
    <property type="entry name" value="EFG_C"/>
    <property type="match status" value="1"/>
</dbReference>
<accession>A0A9P0NHT8</accession>
<organism evidence="8 9">
    <name type="scientific">Aphis gossypii</name>
    <name type="common">Cotton aphid</name>
    <dbReference type="NCBI Taxonomy" id="80765"/>
    <lineage>
        <taxon>Eukaryota</taxon>
        <taxon>Metazoa</taxon>
        <taxon>Ecdysozoa</taxon>
        <taxon>Arthropoda</taxon>
        <taxon>Hexapoda</taxon>
        <taxon>Insecta</taxon>
        <taxon>Pterygota</taxon>
        <taxon>Neoptera</taxon>
        <taxon>Paraneoptera</taxon>
        <taxon>Hemiptera</taxon>
        <taxon>Sternorrhyncha</taxon>
        <taxon>Aphidomorpha</taxon>
        <taxon>Aphidoidea</taxon>
        <taxon>Aphididae</taxon>
        <taxon>Aphidini</taxon>
        <taxon>Aphis</taxon>
        <taxon>Aphis</taxon>
    </lineage>
</organism>
<dbReference type="SUPFAM" id="SSF54980">
    <property type="entry name" value="EF-G C-terminal domain-like"/>
    <property type="match status" value="2"/>
</dbReference>
<dbReference type="Gene3D" id="3.40.50.300">
    <property type="entry name" value="P-loop containing nucleotide triphosphate hydrolases"/>
    <property type="match status" value="1"/>
</dbReference>
<reference evidence="8" key="2">
    <citation type="submission" date="2022-10" db="EMBL/GenBank/DDBJ databases">
        <authorList>
            <consortium name="ENA_rothamsted_submissions"/>
            <consortium name="culmorum"/>
            <person name="King R."/>
        </authorList>
    </citation>
    <scope>NUCLEOTIDE SEQUENCE</scope>
</reference>
<dbReference type="GO" id="GO:0032543">
    <property type="term" value="P:mitochondrial translation"/>
    <property type="evidence" value="ECO:0007669"/>
    <property type="project" value="TreeGrafter"/>
</dbReference>
<evidence type="ECO:0000256" key="4">
    <source>
        <dbReference type="ARBA" id="ARBA00023134"/>
    </source>
</evidence>
<gene>
    <name evidence="8" type="ORF">APHIGO_LOCUS4732</name>
</gene>
<evidence type="ECO:0000256" key="1">
    <source>
        <dbReference type="ARBA" id="ARBA00022741"/>
    </source>
</evidence>
<keyword evidence="4" id="KW-0342">GTP-binding</keyword>
<evidence type="ECO:0000256" key="2">
    <source>
        <dbReference type="ARBA" id="ARBA00022768"/>
    </source>
</evidence>
<dbReference type="GO" id="GO:0003746">
    <property type="term" value="F:translation elongation factor activity"/>
    <property type="evidence" value="ECO:0007669"/>
    <property type="project" value="UniProtKB-KW"/>
</dbReference>
<dbReference type="GO" id="GO:0005525">
    <property type="term" value="F:GTP binding"/>
    <property type="evidence" value="ECO:0007669"/>
    <property type="project" value="UniProtKB-KW"/>
</dbReference>
<protein>
    <recommendedName>
        <fullName evidence="10">Ribosome-releasing factor 2, mitochondrial</fullName>
    </recommendedName>
</protein>
<dbReference type="InterPro" id="IPR041095">
    <property type="entry name" value="EFG_II"/>
</dbReference>
<dbReference type="SUPFAM" id="SSF50447">
    <property type="entry name" value="Translation proteins"/>
    <property type="match status" value="1"/>
</dbReference>
<reference evidence="8" key="1">
    <citation type="submission" date="2022-02" db="EMBL/GenBank/DDBJ databases">
        <authorList>
            <person name="King R."/>
        </authorList>
    </citation>
    <scope>NUCLEOTIDE SEQUENCE</scope>
</reference>
<keyword evidence="9" id="KW-1185">Reference proteome</keyword>